<keyword evidence="1" id="KW-0670">Pyruvate</keyword>
<name>A0A7W5FVP4_9BURK</name>
<dbReference type="Proteomes" id="UP000541535">
    <property type="component" value="Unassembled WGS sequence"/>
</dbReference>
<accession>A0A7W5FVP4</accession>
<gene>
    <name evidence="1" type="ORF">FHS03_004039</name>
</gene>
<comment type="caution">
    <text evidence="1">The sequence shown here is derived from an EMBL/GenBank/DDBJ whole genome shotgun (WGS) entry which is preliminary data.</text>
</comment>
<sequence length="191" mass="20345">MAHGFFDLNQRASLTIQFLGACGKELAHMAEGVREQCVALFGGFSRVDMDAAKTASGSAIRLRVNAGDAPVKPGVDVVVAMEHHHILENADLLREGVMCLVADTGLEHGAARATSSAERAQVEEALRRCKAWGYWVPIFEELLGAGLPPAAGAIAMQSVLNNLLGINEMQSDLSLQPLGAAQPKAFARLER</sequence>
<dbReference type="AlphaFoldDB" id="A0A7W5FVP4"/>
<evidence type="ECO:0000313" key="2">
    <source>
        <dbReference type="Proteomes" id="UP000541535"/>
    </source>
</evidence>
<dbReference type="EMBL" id="JACHXD010000012">
    <property type="protein sequence ID" value="MBB3120966.1"/>
    <property type="molecule type" value="Genomic_DNA"/>
</dbReference>
<proteinExistence type="predicted"/>
<organism evidence="1 2">
    <name type="scientific">Pseudoduganella violacea</name>
    <dbReference type="NCBI Taxonomy" id="1715466"/>
    <lineage>
        <taxon>Bacteria</taxon>
        <taxon>Pseudomonadati</taxon>
        <taxon>Pseudomonadota</taxon>
        <taxon>Betaproteobacteria</taxon>
        <taxon>Burkholderiales</taxon>
        <taxon>Oxalobacteraceae</taxon>
        <taxon>Telluria group</taxon>
        <taxon>Pseudoduganella</taxon>
    </lineage>
</organism>
<keyword evidence="2" id="KW-1185">Reference proteome</keyword>
<protein>
    <submittedName>
        <fullName evidence="1">Pyruvate/2-oxoacid:ferredoxin oxidoreductase gamma subunit</fullName>
    </submittedName>
</protein>
<reference evidence="1 2" key="1">
    <citation type="submission" date="2020-08" db="EMBL/GenBank/DDBJ databases">
        <title>Genomic Encyclopedia of Type Strains, Phase III (KMG-III): the genomes of soil and plant-associated and newly described type strains.</title>
        <authorList>
            <person name="Whitman W."/>
        </authorList>
    </citation>
    <scope>NUCLEOTIDE SEQUENCE [LARGE SCALE GENOMIC DNA]</scope>
    <source>
        <strain evidence="1 2">CECT 8897</strain>
    </source>
</reference>
<dbReference type="RefSeq" id="WP_183442708.1">
    <property type="nucleotide sequence ID" value="NZ_JACHXD010000012.1"/>
</dbReference>
<evidence type="ECO:0000313" key="1">
    <source>
        <dbReference type="EMBL" id="MBB3120966.1"/>
    </source>
</evidence>